<proteinExistence type="predicted"/>
<evidence type="ECO:0000313" key="1">
    <source>
        <dbReference type="EMBL" id="CDW23516.1"/>
    </source>
</evidence>
<organism evidence="1">
    <name type="scientific">Lepeophtheirus salmonis</name>
    <name type="common">Salmon louse</name>
    <name type="synonym">Caligus salmonis</name>
    <dbReference type="NCBI Taxonomy" id="72036"/>
    <lineage>
        <taxon>Eukaryota</taxon>
        <taxon>Metazoa</taxon>
        <taxon>Ecdysozoa</taxon>
        <taxon>Arthropoda</taxon>
        <taxon>Crustacea</taxon>
        <taxon>Multicrustacea</taxon>
        <taxon>Hexanauplia</taxon>
        <taxon>Copepoda</taxon>
        <taxon>Siphonostomatoida</taxon>
        <taxon>Caligidae</taxon>
        <taxon>Lepeophtheirus</taxon>
    </lineage>
</organism>
<name>A0A0K2TDJ3_LEPSM</name>
<reference evidence="1" key="1">
    <citation type="submission" date="2014-05" db="EMBL/GenBank/DDBJ databases">
        <authorList>
            <person name="Chronopoulou M."/>
        </authorList>
    </citation>
    <scope>NUCLEOTIDE SEQUENCE</scope>
    <source>
        <tissue evidence="1">Whole organism</tissue>
    </source>
</reference>
<sequence length="62" mass="7510">MNILKHCVLVYPIDGEGIEDYYYLRDVIMEQQRQLLVLLHHCVYYISYFRDEPLNLPHILIS</sequence>
<dbReference type="AlphaFoldDB" id="A0A0K2TDJ3"/>
<dbReference type="EMBL" id="HACA01006155">
    <property type="protein sequence ID" value="CDW23516.1"/>
    <property type="molecule type" value="Transcribed_RNA"/>
</dbReference>
<protein>
    <submittedName>
        <fullName evidence="1">Uncharacterized protein</fullName>
    </submittedName>
</protein>
<accession>A0A0K2TDJ3</accession>